<protein>
    <submittedName>
        <fullName evidence="1">Uncharacterized protein</fullName>
    </submittedName>
</protein>
<evidence type="ECO:0000313" key="2">
    <source>
        <dbReference type="Proteomes" id="UP000006882"/>
    </source>
</evidence>
<dbReference type="EMBL" id="CM007653">
    <property type="protein sequence ID" value="ONI15247.1"/>
    <property type="molecule type" value="Genomic_DNA"/>
</dbReference>
<sequence length="78" mass="9197">MQVAWNWLWPPGFMVCHMPQPCEECFCMSATCSLSHERLNFESIRQTRGGRLMDLCVICLHTYIYIYIYIYIASPAKK</sequence>
<organism evidence="1 2">
    <name type="scientific">Prunus persica</name>
    <name type="common">Peach</name>
    <name type="synonym">Amygdalus persica</name>
    <dbReference type="NCBI Taxonomy" id="3760"/>
    <lineage>
        <taxon>Eukaryota</taxon>
        <taxon>Viridiplantae</taxon>
        <taxon>Streptophyta</taxon>
        <taxon>Embryophyta</taxon>
        <taxon>Tracheophyta</taxon>
        <taxon>Spermatophyta</taxon>
        <taxon>Magnoliopsida</taxon>
        <taxon>eudicotyledons</taxon>
        <taxon>Gunneridae</taxon>
        <taxon>Pentapetalae</taxon>
        <taxon>rosids</taxon>
        <taxon>fabids</taxon>
        <taxon>Rosales</taxon>
        <taxon>Rosaceae</taxon>
        <taxon>Amygdaloideae</taxon>
        <taxon>Amygdaleae</taxon>
        <taxon>Prunus</taxon>
    </lineage>
</organism>
<dbReference type="AlphaFoldDB" id="M5XH61"/>
<name>M5XH61_PRUPE</name>
<evidence type="ECO:0000313" key="1">
    <source>
        <dbReference type="EMBL" id="ONI15247.1"/>
    </source>
</evidence>
<proteinExistence type="predicted"/>
<reference evidence="1 2" key="1">
    <citation type="journal article" date="2013" name="Nat. Genet.">
        <title>The high-quality draft genome of peach (Prunus persica) identifies unique patterns of genetic diversity, domestication and genome evolution.</title>
        <authorList>
            <consortium name="International Peach Genome Initiative"/>
            <person name="Verde I."/>
            <person name="Abbott A.G."/>
            <person name="Scalabrin S."/>
            <person name="Jung S."/>
            <person name="Shu S."/>
            <person name="Marroni F."/>
            <person name="Zhebentyayeva T."/>
            <person name="Dettori M.T."/>
            <person name="Grimwood J."/>
            <person name="Cattonaro F."/>
            <person name="Zuccolo A."/>
            <person name="Rossini L."/>
            <person name="Jenkins J."/>
            <person name="Vendramin E."/>
            <person name="Meisel L.A."/>
            <person name="Decroocq V."/>
            <person name="Sosinski B."/>
            <person name="Prochnik S."/>
            <person name="Mitros T."/>
            <person name="Policriti A."/>
            <person name="Cipriani G."/>
            <person name="Dondini L."/>
            <person name="Ficklin S."/>
            <person name="Goodstein D.M."/>
            <person name="Xuan P."/>
            <person name="Del Fabbro C."/>
            <person name="Aramini V."/>
            <person name="Copetti D."/>
            <person name="Gonzalez S."/>
            <person name="Horner D.S."/>
            <person name="Falchi R."/>
            <person name="Lucas S."/>
            <person name="Mica E."/>
            <person name="Maldonado J."/>
            <person name="Lazzari B."/>
            <person name="Bielenberg D."/>
            <person name="Pirona R."/>
            <person name="Miculan M."/>
            <person name="Barakat A."/>
            <person name="Testolin R."/>
            <person name="Stella A."/>
            <person name="Tartarini S."/>
            <person name="Tonutti P."/>
            <person name="Arus P."/>
            <person name="Orellana A."/>
            <person name="Wells C."/>
            <person name="Main D."/>
            <person name="Vizzotto G."/>
            <person name="Silva H."/>
            <person name="Salamini F."/>
            <person name="Schmutz J."/>
            <person name="Morgante M."/>
            <person name="Rokhsar D.S."/>
        </authorList>
    </citation>
    <scope>NUCLEOTIDE SEQUENCE [LARGE SCALE GENOMIC DNA]</scope>
    <source>
        <strain evidence="2">cv. Nemared</strain>
    </source>
</reference>
<gene>
    <name evidence="1" type="ORF">PRUPE_3G032400</name>
</gene>
<accession>M5XH61</accession>
<keyword evidence="2" id="KW-1185">Reference proteome</keyword>
<dbReference type="HOGENOM" id="CLU_2626611_0_0_1"/>
<dbReference type="Gramene" id="ONI15247">
    <property type="protein sequence ID" value="ONI15247"/>
    <property type="gene ID" value="PRUPE_3G032400"/>
</dbReference>
<dbReference type="Proteomes" id="UP000006882">
    <property type="component" value="Chromosome G3"/>
</dbReference>